<feature type="domain" description="Large ribosomal subunit protein uL5 C-terminal" evidence="8">
    <location>
        <begin position="83"/>
        <end position="174"/>
    </location>
</feature>
<dbReference type="Pfam" id="PF00673">
    <property type="entry name" value="Ribosomal_L5_C"/>
    <property type="match status" value="1"/>
</dbReference>
<keyword evidence="3 6" id="KW-0687">Ribonucleoprotein</keyword>
<dbReference type="PANTHER" id="PTHR11994">
    <property type="entry name" value="60S RIBOSOMAL PROTEIN L11-RELATED"/>
    <property type="match status" value="1"/>
</dbReference>
<dbReference type="GO" id="GO:0003735">
    <property type="term" value="F:structural constituent of ribosome"/>
    <property type="evidence" value="ECO:0007669"/>
    <property type="project" value="InterPro"/>
</dbReference>
<dbReference type="PIRSF" id="PIRSF002161">
    <property type="entry name" value="Ribosomal_L5"/>
    <property type="match status" value="1"/>
</dbReference>
<dbReference type="InterPro" id="IPR031310">
    <property type="entry name" value="Ribosomal_uL5_N"/>
</dbReference>
<name>A0A2H0UFM9_9BACT</name>
<sequence>MSIVQERQKEGFKTLKDTFGYSNVFQSPRLIKVVVSTGIGKIKDKNKIQTIQDKLALITGQKVAPRGAKKSIASFKVREGDIVGYQVTLRGKRMYDFLDKVIHIALPRTRDFRGLKPTAIDEMGNMTLGIKENTIFPETTDEDLRDVFGIAITVVSTAKDKKEAEAFYRHLGFPLQND</sequence>
<dbReference type="NCBIfam" id="NF000585">
    <property type="entry name" value="PRK00010.1"/>
    <property type="match status" value="1"/>
</dbReference>
<dbReference type="FunFam" id="3.30.1440.10:FF:000001">
    <property type="entry name" value="50S ribosomal protein L5"/>
    <property type="match status" value="1"/>
</dbReference>
<dbReference type="SUPFAM" id="SSF55282">
    <property type="entry name" value="RL5-like"/>
    <property type="match status" value="1"/>
</dbReference>
<feature type="domain" description="Large ribosomal subunit protein uL5 N-terminal" evidence="7">
    <location>
        <begin position="23"/>
        <end position="78"/>
    </location>
</feature>
<evidence type="ECO:0000256" key="6">
    <source>
        <dbReference type="RuleBase" id="RU003930"/>
    </source>
</evidence>
<comment type="similarity">
    <text evidence="1 6">Belongs to the universal ribosomal protein uL5 family.</text>
</comment>
<reference evidence="10" key="1">
    <citation type="submission" date="2017-09" db="EMBL/GenBank/DDBJ databases">
        <title>Depth-based differentiation of microbial function through sediment-hosted aquifers and enrichment of novel symbionts in the deep terrestrial subsurface.</title>
        <authorList>
            <person name="Probst A.J."/>
            <person name="Ladd B."/>
            <person name="Jarett J.K."/>
            <person name="Geller-Mcgrath D.E."/>
            <person name="Sieber C.M.K."/>
            <person name="Emerson J.B."/>
            <person name="Anantharaman K."/>
            <person name="Thomas B.C."/>
            <person name="Malmstrom R."/>
            <person name="Stieglmeier M."/>
            <person name="Klingl A."/>
            <person name="Woyke T."/>
            <person name="Ryan C.M."/>
            <person name="Banfield J.F."/>
        </authorList>
    </citation>
    <scope>NUCLEOTIDE SEQUENCE [LARGE SCALE GENOMIC DNA]</scope>
</reference>
<dbReference type="GO" id="GO:0005840">
    <property type="term" value="C:ribosome"/>
    <property type="evidence" value="ECO:0007669"/>
    <property type="project" value="UniProtKB-KW"/>
</dbReference>
<organism evidence="9 10">
    <name type="scientific">Candidatus Kaiserbacteria bacterium CG10_big_fil_rev_8_21_14_0_10_45_20</name>
    <dbReference type="NCBI Taxonomy" id="1974607"/>
    <lineage>
        <taxon>Bacteria</taxon>
        <taxon>Candidatus Kaiseribacteriota</taxon>
    </lineage>
</organism>
<comment type="caution">
    <text evidence="9">The sequence shown here is derived from an EMBL/GenBank/DDBJ whole genome shotgun (WGS) entry which is preliminary data.</text>
</comment>
<dbReference type="InterPro" id="IPR002132">
    <property type="entry name" value="Ribosomal_uL5"/>
</dbReference>
<dbReference type="InterPro" id="IPR031309">
    <property type="entry name" value="Ribosomal_uL5_C"/>
</dbReference>
<evidence type="ECO:0000256" key="3">
    <source>
        <dbReference type="ARBA" id="ARBA00023274"/>
    </source>
</evidence>
<keyword evidence="2 6" id="KW-0689">Ribosomal protein</keyword>
<evidence type="ECO:0000259" key="7">
    <source>
        <dbReference type="Pfam" id="PF00281"/>
    </source>
</evidence>
<evidence type="ECO:0000259" key="8">
    <source>
        <dbReference type="Pfam" id="PF00673"/>
    </source>
</evidence>
<dbReference type="GO" id="GO:1990904">
    <property type="term" value="C:ribonucleoprotein complex"/>
    <property type="evidence" value="ECO:0007669"/>
    <property type="project" value="UniProtKB-KW"/>
</dbReference>
<dbReference type="AlphaFoldDB" id="A0A2H0UFM9"/>
<evidence type="ECO:0000256" key="4">
    <source>
        <dbReference type="ARBA" id="ARBA00035245"/>
    </source>
</evidence>
<evidence type="ECO:0000256" key="5">
    <source>
        <dbReference type="ARBA" id="ARBA00035461"/>
    </source>
</evidence>
<gene>
    <name evidence="9" type="ORF">COU15_02050</name>
</gene>
<evidence type="ECO:0000313" key="10">
    <source>
        <dbReference type="Proteomes" id="UP000229315"/>
    </source>
</evidence>
<evidence type="ECO:0000313" key="9">
    <source>
        <dbReference type="EMBL" id="PIR85170.1"/>
    </source>
</evidence>
<dbReference type="Gene3D" id="3.30.1440.10">
    <property type="match status" value="1"/>
</dbReference>
<accession>A0A2H0UFM9</accession>
<protein>
    <recommendedName>
        <fullName evidence="4">Large ribosomal subunit protein uL5</fullName>
    </recommendedName>
    <alternativeName>
        <fullName evidence="5">50S ribosomal protein L5</fullName>
    </alternativeName>
</protein>
<evidence type="ECO:0000256" key="2">
    <source>
        <dbReference type="ARBA" id="ARBA00022980"/>
    </source>
</evidence>
<dbReference type="EMBL" id="PFBH01000014">
    <property type="protein sequence ID" value="PIR85170.1"/>
    <property type="molecule type" value="Genomic_DNA"/>
</dbReference>
<dbReference type="Pfam" id="PF00281">
    <property type="entry name" value="Ribosomal_L5"/>
    <property type="match status" value="1"/>
</dbReference>
<dbReference type="InterPro" id="IPR020930">
    <property type="entry name" value="Ribosomal_uL5_bac-type"/>
</dbReference>
<dbReference type="Proteomes" id="UP000229315">
    <property type="component" value="Unassembled WGS sequence"/>
</dbReference>
<evidence type="ECO:0000256" key="1">
    <source>
        <dbReference type="ARBA" id="ARBA00008553"/>
    </source>
</evidence>
<dbReference type="GO" id="GO:0006412">
    <property type="term" value="P:translation"/>
    <property type="evidence" value="ECO:0007669"/>
    <property type="project" value="InterPro"/>
</dbReference>
<proteinExistence type="inferred from homology"/>
<dbReference type="InterPro" id="IPR022803">
    <property type="entry name" value="Ribosomal_uL5_dom_sf"/>
</dbReference>